<dbReference type="Gene3D" id="3.30.565.10">
    <property type="entry name" value="Histidine kinase-like ATPase, C-terminal domain"/>
    <property type="match status" value="1"/>
</dbReference>
<keyword evidence="6" id="KW-0812">Transmembrane</keyword>
<dbReference type="SUPFAM" id="SSF55874">
    <property type="entry name" value="ATPase domain of HSP90 chaperone/DNA topoisomerase II/histidine kinase"/>
    <property type="match status" value="1"/>
</dbReference>
<dbReference type="PRINTS" id="PR00344">
    <property type="entry name" value="BCTRLSENSOR"/>
</dbReference>
<gene>
    <name evidence="15" type="ORF">HGMM_F03B08C23</name>
</gene>
<dbReference type="SMART" id="SM00091">
    <property type="entry name" value="PAS"/>
    <property type="match status" value="1"/>
</dbReference>
<name>H5S9A9_9CHLR</name>
<evidence type="ECO:0000256" key="5">
    <source>
        <dbReference type="ARBA" id="ARBA00022679"/>
    </source>
</evidence>
<evidence type="ECO:0000256" key="8">
    <source>
        <dbReference type="ARBA" id="ARBA00022777"/>
    </source>
</evidence>
<dbReference type="Gene3D" id="1.10.287.130">
    <property type="match status" value="1"/>
</dbReference>
<comment type="catalytic activity">
    <reaction evidence="1">
        <text>ATP + protein L-histidine = ADP + protein N-phospho-L-histidine.</text>
        <dbReference type="EC" id="2.7.13.3"/>
    </reaction>
</comment>
<keyword evidence="4" id="KW-0597">Phosphoprotein</keyword>
<evidence type="ECO:0000259" key="14">
    <source>
        <dbReference type="PROSITE" id="PS50112"/>
    </source>
</evidence>
<keyword evidence="9" id="KW-0067">ATP-binding</keyword>
<dbReference type="PROSITE" id="PS50109">
    <property type="entry name" value="HIS_KIN"/>
    <property type="match status" value="1"/>
</dbReference>
<protein>
    <recommendedName>
        <fullName evidence="3">histidine kinase</fullName>
        <ecNumber evidence="3">2.7.13.3</ecNumber>
    </recommendedName>
</protein>
<dbReference type="InterPro" id="IPR029016">
    <property type="entry name" value="GAF-like_dom_sf"/>
</dbReference>
<dbReference type="PANTHER" id="PTHR42878">
    <property type="entry name" value="TWO-COMPONENT HISTIDINE KINASE"/>
    <property type="match status" value="1"/>
</dbReference>
<dbReference type="EC" id="2.7.13.3" evidence="3"/>
<dbReference type="GO" id="GO:0007234">
    <property type="term" value="P:osmosensory signaling via phosphorelay pathway"/>
    <property type="evidence" value="ECO:0007669"/>
    <property type="project" value="TreeGrafter"/>
</dbReference>
<evidence type="ECO:0000256" key="12">
    <source>
        <dbReference type="ARBA" id="ARBA00023136"/>
    </source>
</evidence>
<keyword evidence="12" id="KW-0472">Membrane</keyword>
<reference evidence="15" key="1">
    <citation type="journal article" date="2005" name="Environ. Microbiol.">
        <title>Genetic and functional properties of uncultivated thermophilic crenarchaeotes from a subsurface gold mine as revealed by analysis of genome fragments.</title>
        <authorList>
            <person name="Nunoura T."/>
            <person name="Hirayama H."/>
            <person name="Takami H."/>
            <person name="Oida H."/>
            <person name="Nishi S."/>
            <person name="Shimamura S."/>
            <person name="Suzuki Y."/>
            <person name="Inagaki F."/>
            <person name="Takai K."/>
            <person name="Nealson K.H."/>
            <person name="Horikoshi K."/>
        </authorList>
    </citation>
    <scope>NUCLEOTIDE SEQUENCE</scope>
</reference>
<accession>H5S9A9</accession>
<dbReference type="SUPFAM" id="SSF55785">
    <property type="entry name" value="PYP-like sensor domain (PAS domain)"/>
    <property type="match status" value="1"/>
</dbReference>
<dbReference type="NCBIfam" id="TIGR00229">
    <property type="entry name" value="sensory_box"/>
    <property type="match status" value="1"/>
</dbReference>
<evidence type="ECO:0000256" key="6">
    <source>
        <dbReference type="ARBA" id="ARBA00022692"/>
    </source>
</evidence>
<keyword evidence="7" id="KW-0547">Nucleotide-binding</keyword>
<evidence type="ECO:0000313" key="15">
    <source>
        <dbReference type="EMBL" id="BAL52745.1"/>
    </source>
</evidence>
<dbReference type="Gene3D" id="3.30.450.20">
    <property type="entry name" value="PAS domain"/>
    <property type="match status" value="1"/>
</dbReference>
<dbReference type="FunFam" id="1.10.287.130:FF:000001">
    <property type="entry name" value="Two-component sensor histidine kinase"/>
    <property type="match status" value="1"/>
</dbReference>
<feature type="domain" description="Histidine kinase" evidence="13">
    <location>
        <begin position="299"/>
        <end position="514"/>
    </location>
</feature>
<dbReference type="InterPro" id="IPR050351">
    <property type="entry name" value="BphY/WalK/GraS-like"/>
</dbReference>
<sequence>MLSLLPDFRVRQRDYLLEIARLITQELDLEKLLARILRISIEMLAGQAGLIALKEAEGWRVAVAHGIAPAFLRYLEPLLAEGKVADLDVRELNRMLKELTYTASMGLLHGTGLPLIAHQEVIGVIFIFRAYPDLFTANDRQLLQAFADQAAIAVFNARLYGAVNYEKERLGAILDAAADGLLILHADHTIERCNRAFETLYGRPRQEIVGKKHHEIIRWAREPYGRTLEEAEAGGWPLTPHAHLYVEGDLLRPEISPLPVGITYAPLLHNGHLRNIIVSVRDITHFRQAEELKSTFISIISHELRTPVALIKGYASTLRREDASWDPVIVQESLAIIEEEADRLSHMIDDLLEASRLQAGGLQLNRTEVSLPILAERLAARFRTQTDRHTLIVDFPPNFPTLMLDEGRMEQVLSNLISNAIKYTPSGEIRIQGMVRPEQVLVCVSDQGPGIDPRDLPHIFDRFYRSESAMRKTKGAGLGLYLARAIIEAHGGRIWADPAPQTGARICFSLPLRSHPSTA</sequence>
<dbReference type="InterPro" id="IPR036097">
    <property type="entry name" value="HisK_dim/P_sf"/>
</dbReference>
<comment type="subcellular location">
    <subcellularLocation>
        <location evidence="2">Membrane</location>
        <topology evidence="2">Multi-pass membrane protein</topology>
    </subcellularLocation>
</comment>
<keyword evidence="8 15" id="KW-0418">Kinase</keyword>
<keyword evidence="10" id="KW-1133">Transmembrane helix</keyword>
<dbReference type="SMART" id="SM00387">
    <property type="entry name" value="HATPase_c"/>
    <property type="match status" value="1"/>
</dbReference>
<dbReference type="InterPro" id="IPR003018">
    <property type="entry name" value="GAF"/>
</dbReference>
<dbReference type="InterPro" id="IPR036890">
    <property type="entry name" value="HATPase_C_sf"/>
</dbReference>
<evidence type="ECO:0000256" key="2">
    <source>
        <dbReference type="ARBA" id="ARBA00004141"/>
    </source>
</evidence>
<evidence type="ECO:0000256" key="3">
    <source>
        <dbReference type="ARBA" id="ARBA00012438"/>
    </source>
</evidence>
<dbReference type="InterPro" id="IPR000014">
    <property type="entry name" value="PAS"/>
</dbReference>
<proteinExistence type="predicted"/>
<dbReference type="EMBL" id="AP011638">
    <property type="protein sequence ID" value="BAL52745.1"/>
    <property type="molecule type" value="Genomic_DNA"/>
</dbReference>
<dbReference type="SMART" id="SM00065">
    <property type="entry name" value="GAF"/>
    <property type="match status" value="1"/>
</dbReference>
<dbReference type="PANTHER" id="PTHR42878:SF7">
    <property type="entry name" value="SENSOR HISTIDINE KINASE GLRK"/>
    <property type="match status" value="1"/>
</dbReference>
<dbReference type="CDD" id="cd00075">
    <property type="entry name" value="HATPase"/>
    <property type="match status" value="1"/>
</dbReference>
<dbReference type="GO" id="GO:0000155">
    <property type="term" value="F:phosphorelay sensor kinase activity"/>
    <property type="evidence" value="ECO:0007669"/>
    <property type="project" value="InterPro"/>
</dbReference>
<evidence type="ECO:0000256" key="9">
    <source>
        <dbReference type="ARBA" id="ARBA00022840"/>
    </source>
</evidence>
<organism evidence="15">
    <name type="scientific">uncultured Chloroflexota bacterium</name>
    <dbReference type="NCBI Taxonomy" id="166587"/>
    <lineage>
        <taxon>Bacteria</taxon>
        <taxon>Bacillati</taxon>
        <taxon>Chloroflexota</taxon>
        <taxon>environmental samples</taxon>
    </lineage>
</organism>
<dbReference type="SMART" id="SM00388">
    <property type="entry name" value="HisKA"/>
    <property type="match status" value="1"/>
</dbReference>
<dbReference type="GO" id="GO:0016020">
    <property type="term" value="C:membrane"/>
    <property type="evidence" value="ECO:0007669"/>
    <property type="project" value="UniProtKB-SubCell"/>
</dbReference>
<dbReference type="Pfam" id="PF01590">
    <property type="entry name" value="GAF"/>
    <property type="match status" value="1"/>
</dbReference>
<dbReference type="GO" id="GO:0030295">
    <property type="term" value="F:protein kinase activator activity"/>
    <property type="evidence" value="ECO:0007669"/>
    <property type="project" value="TreeGrafter"/>
</dbReference>
<dbReference type="InterPro" id="IPR005467">
    <property type="entry name" value="His_kinase_dom"/>
</dbReference>
<dbReference type="CDD" id="cd00130">
    <property type="entry name" value="PAS"/>
    <property type="match status" value="1"/>
</dbReference>
<evidence type="ECO:0000256" key="11">
    <source>
        <dbReference type="ARBA" id="ARBA00023012"/>
    </source>
</evidence>
<evidence type="ECO:0000256" key="10">
    <source>
        <dbReference type="ARBA" id="ARBA00022989"/>
    </source>
</evidence>
<dbReference type="InterPro" id="IPR003661">
    <property type="entry name" value="HisK_dim/P_dom"/>
</dbReference>
<keyword evidence="11" id="KW-0902">Two-component regulatory system</keyword>
<dbReference type="SUPFAM" id="SSF55781">
    <property type="entry name" value="GAF domain-like"/>
    <property type="match status" value="1"/>
</dbReference>
<dbReference type="GO" id="GO:0000156">
    <property type="term" value="F:phosphorelay response regulator activity"/>
    <property type="evidence" value="ECO:0007669"/>
    <property type="project" value="TreeGrafter"/>
</dbReference>
<evidence type="ECO:0000259" key="13">
    <source>
        <dbReference type="PROSITE" id="PS50109"/>
    </source>
</evidence>
<evidence type="ECO:0000256" key="4">
    <source>
        <dbReference type="ARBA" id="ARBA00022553"/>
    </source>
</evidence>
<dbReference type="Pfam" id="PF00512">
    <property type="entry name" value="HisKA"/>
    <property type="match status" value="1"/>
</dbReference>
<dbReference type="Pfam" id="PF08448">
    <property type="entry name" value="PAS_4"/>
    <property type="match status" value="1"/>
</dbReference>
<dbReference type="FunFam" id="3.30.565.10:FF:000006">
    <property type="entry name" value="Sensor histidine kinase WalK"/>
    <property type="match status" value="1"/>
</dbReference>
<dbReference type="InterPro" id="IPR004358">
    <property type="entry name" value="Sig_transdc_His_kin-like_C"/>
</dbReference>
<dbReference type="GO" id="GO:0005524">
    <property type="term" value="F:ATP binding"/>
    <property type="evidence" value="ECO:0007669"/>
    <property type="project" value="UniProtKB-KW"/>
</dbReference>
<keyword evidence="5" id="KW-0808">Transferase</keyword>
<evidence type="ECO:0000256" key="7">
    <source>
        <dbReference type="ARBA" id="ARBA00022741"/>
    </source>
</evidence>
<dbReference type="PROSITE" id="PS50112">
    <property type="entry name" value="PAS"/>
    <property type="match status" value="1"/>
</dbReference>
<dbReference type="SUPFAM" id="SSF47384">
    <property type="entry name" value="Homodimeric domain of signal transducing histidine kinase"/>
    <property type="match status" value="1"/>
</dbReference>
<feature type="domain" description="PAS" evidence="14">
    <location>
        <begin position="166"/>
        <end position="211"/>
    </location>
</feature>
<dbReference type="Pfam" id="PF02518">
    <property type="entry name" value="HATPase_c"/>
    <property type="match status" value="1"/>
</dbReference>
<dbReference type="InterPro" id="IPR013656">
    <property type="entry name" value="PAS_4"/>
</dbReference>
<reference evidence="15" key="2">
    <citation type="journal article" date="2012" name="PLoS ONE">
        <title>A Deeply Branching Thermophilic Bacterium with an Ancient Acetyl-CoA Pathway Dominates a Subsurface Ecosystem.</title>
        <authorList>
            <person name="Takami H."/>
            <person name="Noguchi H."/>
            <person name="Takaki Y."/>
            <person name="Uchiyama I."/>
            <person name="Toyoda A."/>
            <person name="Nishi S."/>
            <person name="Chee G.-J."/>
            <person name="Arai W."/>
            <person name="Nunoura T."/>
            <person name="Itoh T."/>
            <person name="Hattori M."/>
            <person name="Takai K."/>
        </authorList>
    </citation>
    <scope>NUCLEOTIDE SEQUENCE</scope>
</reference>
<dbReference type="AlphaFoldDB" id="H5S9A9"/>
<evidence type="ECO:0000256" key="1">
    <source>
        <dbReference type="ARBA" id="ARBA00000085"/>
    </source>
</evidence>
<dbReference type="CDD" id="cd00082">
    <property type="entry name" value="HisKA"/>
    <property type="match status" value="1"/>
</dbReference>
<dbReference type="Gene3D" id="3.30.450.40">
    <property type="match status" value="1"/>
</dbReference>
<dbReference type="InterPro" id="IPR003594">
    <property type="entry name" value="HATPase_dom"/>
</dbReference>
<dbReference type="InterPro" id="IPR035965">
    <property type="entry name" value="PAS-like_dom_sf"/>
</dbReference>